<dbReference type="Gene3D" id="3.60.21.10">
    <property type="match status" value="2"/>
</dbReference>
<reference evidence="5" key="1">
    <citation type="journal article" date="2019" name="Int. J. Syst. Evol. Microbiol.">
        <title>The Global Catalogue of Microorganisms (GCM) 10K type strain sequencing project: providing services to taxonomists for standard genome sequencing and annotation.</title>
        <authorList>
            <consortium name="The Broad Institute Genomics Platform"/>
            <consortium name="The Broad Institute Genome Sequencing Center for Infectious Disease"/>
            <person name="Wu L."/>
            <person name="Ma J."/>
        </authorList>
    </citation>
    <scope>NUCLEOTIDE SEQUENCE [LARGE SCALE GENOMIC DNA]</scope>
    <source>
        <strain evidence="5">CCUG 63287</strain>
    </source>
</reference>
<name>A0ABV9JDK7_9LACT</name>
<evidence type="ECO:0000259" key="2">
    <source>
        <dbReference type="Pfam" id="PF02872"/>
    </source>
</evidence>
<dbReference type="Gene3D" id="3.90.780.10">
    <property type="entry name" value="5'-Nucleotidase, C-terminal domain"/>
    <property type="match status" value="1"/>
</dbReference>
<keyword evidence="5" id="KW-1185">Reference proteome</keyword>
<dbReference type="PANTHER" id="PTHR11575">
    <property type="entry name" value="5'-NUCLEOTIDASE-RELATED"/>
    <property type="match status" value="1"/>
</dbReference>
<dbReference type="SUPFAM" id="SSF56300">
    <property type="entry name" value="Metallo-dependent phosphatases"/>
    <property type="match status" value="2"/>
</dbReference>
<dbReference type="Pfam" id="PF02872">
    <property type="entry name" value="5_nucleotid_C"/>
    <property type="match status" value="1"/>
</dbReference>
<evidence type="ECO:0000259" key="3">
    <source>
        <dbReference type="Pfam" id="PF18885"/>
    </source>
</evidence>
<sequence>MQSRHHYFKSKYLLATVIAAGTIAIIGAETSVHADNSNSSTVPVQILGINDFHGNIATTSKANMPTGTIAKTGTAAELAGYLNKYTSDFKSANPTGVSFRVQAGDMISASPAESALIYDQPTLAALHAMNIQVGTLGNHEFDKGLSQLKTILSGKDPVPNDTSAASQFYKEFSQEQLSAGYQEVVANLVDKSDGKIPNGYQPYTVLNKQITNTQNVYRLYNPSSGEHFYTMSSYERNSDVKLGWKNEGIAFQTSAKGAAVYRLYNKNTGEHFYTTSAYEKNSLIKSGWSYENIAYHTATAATGTAIYRIYNPQSGLHFYTTNAYEKNNLVKLGWRYESIAWYAAKTQTVKIGVIGVITTSTPSIVVAKNVEAYNFTDPATAIAKYSKELRAKGVNAIVVLGHTASDNLNGANSPVEGETADIIKKLDQIDPKNSVDLYVAGHSHTFTNGTVNGVRVVQALSFGEAFDNVKATYNFKTNDFSTEPDADIVPVDQSNTSITPDVTVANIVTKAKAITDKIASETIGKYQAQGQILASGRSGGDEAFNKVHNLPALDQLDSTGKTVAAAKTPTTLGESALGEFITKAQWWDANQALNPTGVTVDFAITNNGGIRSDLNADSVGNITWGDAQTVQPFRNVLEVVSMTGEQIKNALNEQTYDSEIVGDDQLWLQEYGINYTVTKNPDIAHSEYPYAEPYVVSNMTKLDGTPIELNQSYHVVINEFIKGGGDGFNAFKNTTIIPGYNDIDTDAFINYIKSIETVPTTMPVEKTYDASGVPLQ</sequence>
<proteinExistence type="inferred from homology"/>
<dbReference type="PRINTS" id="PR01607">
    <property type="entry name" value="APYRASEFAMLY"/>
</dbReference>
<dbReference type="InterPro" id="IPR036907">
    <property type="entry name" value="5'-Nucleotdase_C_sf"/>
</dbReference>
<dbReference type="PANTHER" id="PTHR11575:SF24">
    <property type="entry name" value="5'-NUCLEOTIDASE"/>
    <property type="match status" value="1"/>
</dbReference>
<organism evidence="4 5">
    <name type="scientific">Lactococcus nasutitermitis</name>
    <dbReference type="NCBI Taxonomy" id="1652957"/>
    <lineage>
        <taxon>Bacteria</taxon>
        <taxon>Bacillati</taxon>
        <taxon>Bacillota</taxon>
        <taxon>Bacilli</taxon>
        <taxon>Lactobacillales</taxon>
        <taxon>Streptococcaceae</taxon>
        <taxon>Lactococcus</taxon>
    </lineage>
</organism>
<comment type="similarity">
    <text evidence="1">Belongs to the 5'-nucleotidase family.</text>
</comment>
<feature type="chain" id="PRO_5044963186" evidence="1">
    <location>
        <begin position="35"/>
        <end position="776"/>
    </location>
</feature>
<keyword evidence="1" id="KW-0547">Nucleotide-binding</keyword>
<dbReference type="SUPFAM" id="SSF55816">
    <property type="entry name" value="5'-nucleotidase (syn. UDP-sugar hydrolase), C-terminal domain"/>
    <property type="match status" value="1"/>
</dbReference>
<feature type="signal peptide" evidence="1">
    <location>
        <begin position="1"/>
        <end position="34"/>
    </location>
</feature>
<evidence type="ECO:0000313" key="4">
    <source>
        <dbReference type="EMBL" id="MFC4652556.1"/>
    </source>
</evidence>
<dbReference type="InterPro" id="IPR008334">
    <property type="entry name" value="5'-Nucleotdase_C"/>
</dbReference>
<protein>
    <submittedName>
        <fullName evidence="4">5'-nucleotidase C-terminal domain-containing protein</fullName>
    </submittedName>
</protein>
<dbReference type="Pfam" id="PF18885">
    <property type="entry name" value="DUF5648"/>
    <property type="match status" value="1"/>
</dbReference>
<comment type="caution">
    <text evidence="4">The sequence shown here is derived from an EMBL/GenBank/DDBJ whole genome shotgun (WGS) entry which is preliminary data.</text>
</comment>
<dbReference type="InterPro" id="IPR029052">
    <property type="entry name" value="Metallo-depent_PP-like"/>
</dbReference>
<dbReference type="InterPro" id="IPR043708">
    <property type="entry name" value="DUF5648"/>
</dbReference>
<dbReference type="RefSeq" id="WP_213536024.1">
    <property type="nucleotide sequence ID" value="NZ_BOVQ01000005.1"/>
</dbReference>
<evidence type="ECO:0000256" key="1">
    <source>
        <dbReference type="RuleBase" id="RU362119"/>
    </source>
</evidence>
<gene>
    <name evidence="4" type="ORF">ACFO26_06505</name>
</gene>
<dbReference type="Proteomes" id="UP001595987">
    <property type="component" value="Unassembled WGS sequence"/>
</dbReference>
<accession>A0ABV9JDK7</accession>
<feature type="domain" description="DUF5648" evidence="3">
    <location>
        <begin position="216"/>
        <end position="343"/>
    </location>
</feature>
<evidence type="ECO:0000313" key="5">
    <source>
        <dbReference type="Proteomes" id="UP001595987"/>
    </source>
</evidence>
<keyword evidence="1" id="KW-0378">Hydrolase</keyword>
<dbReference type="InterPro" id="IPR006179">
    <property type="entry name" value="5_nucleotidase/apyrase"/>
</dbReference>
<dbReference type="EMBL" id="JBHSGD010000005">
    <property type="protein sequence ID" value="MFC4652556.1"/>
    <property type="molecule type" value="Genomic_DNA"/>
</dbReference>
<feature type="domain" description="5'-Nucleotidase C-terminal" evidence="2">
    <location>
        <begin position="569"/>
        <end position="732"/>
    </location>
</feature>
<keyword evidence="1" id="KW-0732">Signal</keyword>